<dbReference type="PANTHER" id="PTHR10622">
    <property type="entry name" value="HET DOMAIN-CONTAINING PROTEIN"/>
    <property type="match status" value="1"/>
</dbReference>
<name>A0AAN6JEE9_9PEZI</name>
<evidence type="ECO:0000313" key="4">
    <source>
        <dbReference type="Proteomes" id="UP001168146"/>
    </source>
</evidence>
<reference evidence="3" key="1">
    <citation type="submission" date="2021-12" db="EMBL/GenBank/DDBJ databases">
        <title>Black yeast isolated from Biological Soil Crust.</title>
        <authorList>
            <person name="Kurbessoian T."/>
        </authorList>
    </citation>
    <scope>NUCLEOTIDE SEQUENCE</scope>
    <source>
        <strain evidence="3">CCFEE 5208</strain>
    </source>
</reference>
<dbReference type="PANTHER" id="PTHR10622:SF10">
    <property type="entry name" value="HET DOMAIN-CONTAINING PROTEIN"/>
    <property type="match status" value="1"/>
</dbReference>
<feature type="domain" description="DUF8212" evidence="2">
    <location>
        <begin position="231"/>
        <end position="264"/>
    </location>
</feature>
<evidence type="ECO:0000259" key="1">
    <source>
        <dbReference type="Pfam" id="PF06985"/>
    </source>
</evidence>
<dbReference type="Pfam" id="PF26640">
    <property type="entry name" value="DUF8212"/>
    <property type="match status" value="1"/>
</dbReference>
<dbReference type="Pfam" id="PF06985">
    <property type="entry name" value="HET"/>
    <property type="match status" value="1"/>
</dbReference>
<evidence type="ECO:0008006" key="5">
    <source>
        <dbReference type="Google" id="ProtNLM"/>
    </source>
</evidence>
<protein>
    <recommendedName>
        <fullName evidence="5">Heterokaryon incompatibility domain-containing protein</fullName>
    </recommendedName>
</protein>
<proteinExistence type="predicted"/>
<feature type="domain" description="Heterokaryon incompatibility" evidence="1">
    <location>
        <begin position="23"/>
        <end position="106"/>
    </location>
</feature>
<sequence length="401" mass="45806">MHLINTTTLGLHEFVDVSTAPRYAIVSHRWGDAEVSHKDYLKGRQRGGNGFRKIEQSCQRARMDGHDWLWIDSCCIDKRSSASLNEAINSMFSYYARAAVCYAYLYDVEMGLASDVEPSVVKAKLAASDWFTRGWTLQELIAPRTVQFFDYNWSYIGAKSSDAPSLNQPISEIAGVPEAVLRARENLYRYSVAQRFSWASKRTTTRVEDLSYCLLGLFDINMPLIYGEGWKAFSRLQKEILTRYDDDSILAWRTFDEGQTPNPYPRGNARGLLARMPAEFANASQAIRSIGHNRPPCALTNRGIEIRIPAGKTSGAYRDPDDQGVVHLYINCIPWREAGPYVLVLRYLPHCRHYSRVALLQDVNWRASHSRWQACREDEVLYVHLTWMDAVYCSTQPAHAR</sequence>
<evidence type="ECO:0000259" key="2">
    <source>
        <dbReference type="Pfam" id="PF26640"/>
    </source>
</evidence>
<dbReference type="AlphaFoldDB" id="A0AAN6JEE9"/>
<comment type="caution">
    <text evidence="3">The sequence shown here is derived from an EMBL/GenBank/DDBJ whole genome shotgun (WGS) entry which is preliminary data.</text>
</comment>
<dbReference type="EMBL" id="JASUXU010000003">
    <property type="protein sequence ID" value="KAK0327087.1"/>
    <property type="molecule type" value="Genomic_DNA"/>
</dbReference>
<evidence type="ECO:0000313" key="3">
    <source>
        <dbReference type="EMBL" id="KAK0327087.1"/>
    </source>
</evidence>
<accession>A0AAN6JEE9</accession>
<organism evidence="3 4">
    <name type="scientific">Friedmanniomyces endolithicus</name>
    <dbReference type="NCBI Taxonomy" id="329885"/>
    <lineage>
        <taxon>Eukaryota</taxon>
        <taxon>Fungi</taxon>
        <taxon>Dikarya</taxon>
        <taxon>Ascomycota</taxon>
        <taxon>Pezizomycotina</taxon>
        <taxon>Dothideomycetes</taxon>
        <taxon>Dothideomycetidae</taxon>
        <taxon>Mycosphaerellales</taxon>
        <taxon>Teratosphaeriaceae</taxon>
        <taxon>Friedmanniomyces</taxon>
    </lineage>
</organism>
<dbReference type="InterPro" id="IPR058525">
    <property type="entry name" value="DUF8212"/>
</dbReference>
<dbReference type="InterPro" id="IPR010730">
    <property type="entry name" value="HET"/>
</dbReference>
<dbReference type="Proteomes" id="UP001168146">
    <property type="component" value="Unassembled WGS sequence"/>
</dbReference>
<gene>
    <name evidence="3" type="ORF">LTR82_001849</name>
</gene>